<dbReference type="PANTHER" id="PTHR37817:SF1">
    <property type="entry name" value="N-ACETYLTRANSFERASE EIS"/>
    <property type="match status" value="1"/>
</dbReference>
<dbReference type="SUPFAM" id="SSF55729">
    <property type="entry name" value="Acyl-CoA N-acyltransferases (Nat)"/>
    <property type="match status" value="1"/>
</dbReference>
<dbReference type="CDD" id="cd04301">
    <property type="entry name" value="NAT_SF"/>
    <property type="match status" value="1"/>
</dbReference>
<dbReference type="PROSITE" id="PS51186">
    <property type="entry name" value="GNAT"/>
    <property type="match status" value="1"/>
</dbReference>
<name>A0ABX1FN12_9PSEU</name>
<proteinExistence type="predicted"/>
<dbReference type="InterPro" id="IPR000182">
    <property type="entry name" value="GNAT_dom"/>
</dbReference>
<feature type="domain" description="N-acetyltransferase" evidence="1">
    <location>
        <begin position="18"/>
        <end position="158"/>
    </location>
</feature>
<dbReference type="InterPro" id="IPR051554">
    <property type="entry name" value="Acetyltransferase_Eis"/>
</dbReference>
<protein>
    <submittedName>
        <fullName evidence="2">GNAT family N-acetyltransferase</fullName>
    </submittedName>
</protein>
<keyword evidence="3" id="KW-1185">Reference proteome</keyword>
<dbReference type="PANTHER" id="PTHR37817">
    <property type="entry name" value="N-ACETYLTRANSFERASE EIS"/>
    <property type="match status" value="1"/>
</dbReference>
<evidence type="ECO:0000259" key="1">
    <source>
        <dbReference type="PROSITE" id="PS51186"/>
    </source>
</evidence>
<sequence length="397" mass="44206">MTVNPFADNHCPGNTRPVDIRTSRQEDLDQVEKLIVSRMDPSDGVDARLLMTDPDAGCDWVGVAADGDRIVSTATMMDETMTLAGLDIPTGQVEQVATDAEYEGRGLVRRLMGWAHEESARRGHLLQIMIGIPYFYRQFGYTYSIPVKQTRPLERTPEPVAGHTIRRATEADIPVLDRFQDDAQRSADLRMGHTAPCWRWLINRTGSITWVVERDGSPVATGRSTPPEEGDVVLGEIAGVDDDAVKALVALVNPAEVVERHAALEEYLAPRRPGVEQYLVRIPDVPRLLEHLRPVFTQRLQGHEPDDVLLGFYRTHVRFRWDGNEIGPYEWGGTMIGPGEEGGAGIAPDLLAPLLFGPHGIDGLRRWFSDVYPGPKSDLMNRLFPPVTSDLLTFYLP</sequence>
<evidence type="ECO:0000313" key="3">
    <source>
        <dbReference type="Proteomes" id="UP001515943"/>
    </source>
</evidence>
<dbReference type="Pfam" id="PF13527">
    <property type="entry name" value="Acetyltransf_9"/>
    <property type="match status" value="1"/>
</dbReference>
<reference evidence="2 3" key="1">
    <citation type="submission" date="2019-08" db="EMBL/GenBank/DDBJ databases">
        <title>Lentzea from Indian Himalayas.</title>
        <authorList>
            <person name="Mandal S."/>
            <person name="Mallick Gupta A."/>
            <person name="Maiti P.K."/>
            <person name="Sarkar J."/>
            <person name="Mandal S."/>
        </authorList>
    </citation>
    <scope>NUCLEOTIDE SEQUENCE [LARGE SCALE GENOMIC DNA]</scope>
    <source>
        <strain evidence="2 3">PSKA42</strain>
    </source>
</reference>
<dbReference type="Gene3D" id="3.40.630.30">
    <property type="match status" value="1"/>
</dbReference>
<gene>
    <name evidence="2" type="ORF">FXN61_25210</name>
</gene>
<comment type="caution">
    <text evidence="2">The sequence shown here is derived from an EMBL/GenBank/DDBJ whole genome shotgun (WGS) entry which is preliminary data.</text>
</comment>
<dbReference type="EMBL" id="VSRL01000100">
    <property type="protein sequence ID" value="NKE59923.1"/>
    <property type="molecule type" value="Genomic_DNA"/>
</dbReference>
<organism evidence="2 3">
    <name type="scientific">Lentzea indica</name>
    <dbReference type="NCBI Taxonomy" id="2604800"/>
    <lineage>
        <taxon>Bacteria</taxon>
        <taxon>Bacillati</taxon>
        <taxon>Actinomycetota</taxon>
        <taxon>Actinomycetes</taxon>
        <taxon>Pseudonocardiales</taxon>
        <taxon>Pseudonocardiaceae</taxon>
        <taxon>Lentzea</taxon>
    </lineage>
</organism>
<accession>A0ABX1FN12</accession>
<dbReference type="InterPro" id="IPR016181">
    <property type="entry name" value="Acyl_CoA_acyltransferase"/>
</dbReference>
<evidence type="ECO:0000313" key="2">
    <source>
        <dbReference type="EMBL" id="NKE59923.1"/>
    </source>
</evidence>
<dbReference type="Proteomes" id="UP001515943">
    <property type="component" value="Unassembled WGS sequence"/>
</dbReference>